<dbReference type="InterPro" id="IPR043145">
    <property type="entry name" value="Znf_ZZ_sf"/>
</dbReference>
<dbReference type="InterPro" id="IPR026591">
    <property type="entry name" value="Sirtuin_cat_small_dom_sf"/>
</dbReference>
<comment type="caution">
    <text evidence="7">Lacks conserved residue(s) required for the propagation of feature annotation.</text>
</comment>
<evidence type="ECO:0000256" key="2">
    <source>
        <dbReference type="ARBA" id="ARBA00022679"/>
    </source>
</evidence>
<dbReference type="Gene3D" id="3.30.1600.10">
    <property type="entry name" value="SIR2/SIRT2 'Small Domain"/>
    <property type="match status" value="1"/>
</dbReference>
<feature type="compositionally biased region" description="Basic residues" evidence="8">
    <location>
        <begin position="1"/>
        <end position="10"/>
    </location>
</feature>
<evidence type="ECO:0000256" key="7">
    <source>
        <dbReference type="PROSITE-ProRule" id="PRU00236"/>
    </source>
</evidence>
<dbReference type="SUPFAM" id="SSF52467">
    <property type="entry name" value="DHS-like NAD/FAD-binding domain"/>
    <property type="match status" value="1"/>
</dbReference>
<dbReference type="InterPro" id="IPR000433">
    <property type="entry name" value="Znf_ZZ"/>
</dbReference>
<dbReference type="Proteomes" id="UP001054902">
    <property type="component" value="Unassembled WGS sequence"/>
</dbReference>
<keyword evidence="3" id="KW-0479">Metal-binding</keyword>
<evidence type="ECO:0000256" key="1">
    <source>
        <dbReference type="ARBA" id="ARBA00001947"/>
    </source>
</evidence>
<comment type="cofactor">
    <cofactor evidence="1">
        <name>Zn(2+)</name>
        <dbReference type="ChEBI" id="CHEBI:29105"/>
    </cofactor>
</comment>
<dbReference type="CDD" id="cd02249">
    <property type="entry name" value="ZZ"/>
    <property type="match status" value="1"/>
</dbReference>
<evidence type="ECO:0000256" key="6">
    <source>
        <dbReference type="ARBA" id="ARBA00023027"/>
    </source>
</evidence>
<keyword evidence="4" id="KW-0863">Zinc-finger</keyword>
<feature type="compositionally biased region" description="Low complexity" evidence="8">
    <location>
        <begin position="11"/>
        <end position="31"/>
    </location>
</feature>
<dbReference type="AlphaFoldDB" id="A0AAD3CTD3"/>
<keyword evidence="5" id="KW-0862">Zinc</keyword>
<protein>
    <submittedName>
        <fullName evidence="10">NAD-dependent deacetylase sirtuin 1</fullName>
    </submittedName>
</protein>
<evidence type="ECO:0000256" key="3">
    <source>
        <dbReference type="ARBA" id="ARBA00022723"/>
    </source>
</evidence>
<dbReference type="InterPro" id="IPR050134">
    <property type="entry name" value="NAD-dep_sirtuin_deacylases"/>
</dbReference>
<evidence type="ECO:0000256" key="8">
    <source>
        <dbReference type="SAM" id="MobiDB-lite"/>
    </source>
</evidence>
<dbReference type="Pfam" id="PF00569">
    <property type="entry name" value="ZZ"/>
    <property type="match status" value="1"/>
</dbReference>
<evidence type="ECO:0000313" key="10">
    <source>
        <dbReference type="EMBL" id="GFH51867.1"/>
    </source>
</evidence>
<keyword evidence="6" id="KW-0520">NAD</keyword>
<dbReference type="Gene3D" id="3.40.50.1220">
    <property type="entry name" value="TPP-binding domain"/>
    <property type="match status" value="1"/>
</dbReference>
<dbReference type="InterPro" id="IPR003000">
    <property type="entry name" value="Sirtuin"/>
</dbReference>
<proteinExistence type="predicted"/>
<feature type="compositionally biased region" description="Basic residues" evidence="8">
    <location>
        <begin position="32"/>
        <end position="41"/>
    </location>
</feature>
<dbReference type="SUPFAM" id="SSF57850">
    <property type="entry name" value="RING/U-box"/>
    <property type="match status" value="1"/>
</dbReference>
<sequence>MSSKPAKKKNSAASESSSSSKSSTSTNSKAASKPKTKRQQVKKAVPPYLLFDEGQDEKTFQQGLESAMGLLKGRKNIVVLCGAGISVSCGIPDFRSKGGIYDQIDINDYGLCTPEEIFHMEVFMDNPKPFYKFARKMLYPAQPHEPSPSHRFLKHLEDKKMLLRIYTQNIDGLEERAGVSSKKVVYAHGSLNTSVCLKCGGKVSAESLREEVLQGNVPYCQKVTGRRKRKRNEFIPEGEDPEAKVPVLCGGVLKPTITFFGEPLVDRVNKCLEADQAKADAVIVIGTSLSVAPISKVIKYLRPSIPRLLINRTVVIPKHTDGEAIVEHGLEEHEKDHRDGYLFDAVMLGFCDEVTKALTFVLTNEKKVETDTKKKRNGKKKPSLLFPFQSQDCEMLCNQMEKVEVVGEKCLLNHPADRVIMFSGAKLEVHADEEESYHEVVHCDECHKIISSTIYSCTECFDYDLCSRCHKKVMKNKSHCEGKHSFVAEKA</sequence>
<comment type="caution">
    <text evidence="10">The sequence shown here is derived from an EMBL/GenBank/DDBJ whole genome shotgun (WGS) entry which is preliminary data.</text>
</comment>
<evidence type="ECO:0000313" key="11">
    <source>
        <dbReference type="Proteomes" id="UP001054902"/>
    </source>
</evidence>
<name>A0AAD3CTD3_9STRA</name>
<reference evidence="10 11" key="1">
    <citation type="journal article" date="2021" name="Sci. Rep.">
        <title>The genome of the diatom Chaetoceros tenuissimus carries an ancient integrated fragment of an extant virus.</title>
        <authorList>
            <person name="Hongo Y."/>
            <person name="Kimura K."/>
            <person name="Takaki Y."/>
            <person name="Yoshida Y."/>
            <person name="Baba S."/>
            <person name="Kobayashi G."/>
            <person name="Nagasaki K."/>
            <person name="Hano T."/>
            <person name="Tomaru Y."/>
        </authorList>
    </citation>
    <scope>NUCLEOTIDE SEQUENCE [LARGE SCALE GENOMIC DNA]</scope>
    <source>
        <strain evidence="10 11">NIES-3715</strain>
    </source>
</reference>
<dbReference type="GO" id="GO:0008270">
    <property type="term" value="F:zinc ion binding"/>
    <property type="evidence" value="ECO:0007669"/>
    <property type="project" value="UniProtKB-KW"/>
</dbReference>
<dbReference type="GO" id="GO:0070403">
    <property type="term" value="F:NAD+ binding"/>
    <property type="evidence" value="ECO:0007669"/>
    <property type="project" value="InterPro"/>
</dbReference>
<dbReference type="PANTHER" id="PTHR11085">
    <property type="entry name" value="NAD-DEPENDENT PROTEIN DEACYLASE SIRTUIN-5, MITOCHONDRIAL-RELATED"/>
    <property type="match status" value="1"/>
</dbReference>
<keyword evidence="2" id="KW-0808">Transferase</keyword>
<organism evidence="10 11">
    <name type="scientific">Chaetoceros tenuissimus</name>
    <dbReference type="NCBI Taxonomy" id="426638"/>
    <lineage>
        <taxon>Eukaryota</taxon>
        <taxon>Sar</taxon>
        <taxon>Stramenopiles</taxon>
        <taxon>Ochrophyta</taxon>
        <taxon>Bacillariophyta</taxon>
        <taxon>Coscinodiscophyceae</taxon>
        <taxon>Chaetocerotophycidae</taxon>
        <taxon>Chaetocerotales</taxon>
        <taxon>Chaetocerotaceae</taxon>
        <taxon>Chaetoceros</taxon>
    </lineage>
</organism>
<dbReference type="EMBL" id="BLLK01000045">
    <property type="protein sequence ID" value="GFH51867.1"/>
    <property type="molecule type" value="Genomic_DNA"/>
</dbReference>
<feature type="domain" description="Deacetylase sirtuin-type" evidence="9">
    <location>
        <begin position="56"/>
        <end position="371"/>
    </location>
</feature>
<dbReference type="InterPro" id="IPR026590">
    <property type="entry name" value="Ssirtuin_cat_dom"/>
</dbReference>
<dbReference type="PANTHER" id="PTHR11085:SF9">
    <property type="entry name" value="NAD-DEPENDENT PROTEIN DEACETYLASE SIRTUIN-1"/>
    <property type="match status" value="1"/>
</dbReference>
<dbReference type="InterPro" id="IPR029035">
    <property type="entry name" value="DHS-like_NAD/FAD-binding_dom"/>
</dbReference>
<dbReference type="GO" id="GO:0017136">
    <property type="term" value="F:histone deacetylase activity, NAD-dependent"/>
    <property type="evidence" value="ECO:0007669"/>
    <property type="project" value="TreeGrafter"/>
</dbReference>
<gene>
    <name evidence="10" type="ORF">CTEN210_08343</name>
</gene>
<feature type="region of interest" description="Disordered" evidence="8">
    <location>
        <begin position="1"/>
        <end position="44"/>
    </location>
</feature>
<evidence type="ECO:0000259" key="9">
    <source>
        <dbReference type="PROSITE" id="PS50305"/>
    </source>
</evidence>
<dbReference type="Pfam" id="PF02146">
    <property type="entry name" value="SIR2"/>
    <property type="match status" value="1"/>
</dbReference>
<accession>A0AAD3CTD3</accession>
<dbReference type="SMART" id="SM00291">
    <property type="entry name" value="ZnF_ZZ"/>
    <property type="match status" value="1"/>
</dbReference>
<evidence type="ECO:0000256" key="5">
    <source>
        <dbReference type="ARBA" id="ARBA00022833"/>
    </source>
</evidence>
<keyword evidence="11" id="KW-1185">Reference proteome</keyword>
<evidence type="ECO:0000256" key="4">
    <source>
        <dbReference type="ARBA" id="ARBA00022771"/>
    </source>
</evidence>
<dbReference type="GO" id="GO:0005634">
    <property type="term" value="C:nucleus"/>
    <property type="evidence" value="ECO:0007669"/>
    <property type="project" value="TreeGrafter"/>
</dbReference>
<dbReference type="Gene3D" id="3.30.60.90">
    <property type="match status" value="1"/>
</dbReference>
<dbReference type="PROSITE" id="PS50305">
    <property type="entry name" value="SIRTUIN"/>
    <property type="match status" value="1"/>
</dbReference>